<proteinExistence type="predicted"/>
<dbReference type="AlphaFoldDB" id="A0A154IS78"/>
<evidence type="ECO:0000313" key="1">
    <source>
        <dbReference type="EMBL" id="API50664.1"/>
    </source>
</evidence>
<sequence length="117" mass="13720">MQREQYYDDKTYWDVWQAVHWLDDEGRALENDEVADRFNTKYLVRNPKGGAEIPHDYTVAERGLQNFSIHDAVTLGFTTSEYQTAIRYRLLEGREITSEEELAELAGAQRTQALNYR</sequence>
<reference evidence="1 3" key="2">
    <citation type="submission" date="2016-11" db="EMBL/GenBank/DDBJ databases">
        <title>Rhizobium leguminosarum bv. viciae strain Vaf12 isolated from Vavilovia formosa root nodules from Russia, Dagestan.</title>
        <authorList>
            <person name="Kimeklis A."/>
        </authorList>
    </citation>
    <scope>NUCLEOTIDE SEQUENCE [LARGE SCALE GENOMIC DNA]</scope>
    <source>
        <strain evidence="1 3">Vaf-108</strain>
    </source>
</reference>
<reference evidence="2" key="1">
    <citation type="submission" date="2016-03" db="EMBL/GenBank/DDBJ databases">
        <title>Microsymbionts genomes from the relict species Vavilovia formosa.</title>
        <authorList>
            <person name="Chirak E."/>
            <person name="Kimeklis A."/>
            <person name="Kopat V."/>
            <person name="Andronov E."/>
        </authorList>
    </citation>
    <scope>NUCLEOTIDE SEQUENCE [LARGE SCALE GENOMIC DNA]</scope>
    <source>
        <strain evidence="2">Vaf12</strain>
    </source>
</reference>
<dbReference type="EMBL" id="LVYU01000001">
    <property type="protein sequence ID" value="KZB03437.1"/>
    <property type="molecule type" value="Genomic_DNA"/>
</dbReference>
<protein>
    <submittedName>
        <fullName evidence="2">Uncharacterized protein</fullName>
    </submittedName>
</protein>
<organism evidence="2">
    <name type="scientific">Rhizobium leguminosarum</name>
    <dbReference type="NCBI Taxonomy" id="384"/>
    <lineage>
        <taxon>Bacteria</taxon>
        <taxon>Pseudomonadati</taxon>
        <taxon>Pseudomonadota</taxon>
        <taxon>Alphaproteobacteria</taxon>
        <taxon>Hyphomicrobiales</taxon>
        <taxon>Rhizobiaceae</taxon>
        <taxon>Rhizobium/Agrobacterium group</taxon>
        <taxon>Rhizobium</taxon>
    </lineage>
</organism>
<evidence type="ECO:0000313" key="2">
    <source>
        <dbReference type="EMBL" id="KZB03437.1"/>
    </source>
</evidence>
<dbReference type="Proteomes" id="UP000183050">
    <property type="component" value="Chromosome"/>
</dbReference>
<gene>
    <name evidence="2" type="ORF">A4A59_00195</name>
    <name evidence="1" type="ORF">BMW22_02565</name>
</gene>
<dbReference type="EMBL" id="CP018228">
    <property type="protein sequence ID" value="API50664.1"/>
    <property type="molecule type" value="Genomic_DNA"/>
</dbReference>
<dbReference type="RefSeq" id="WP_062939684.1">
    <property type="nucleotide sequence ID" value="NZ_CP018228.1"/>
</dbReference>
<evidence type="ECO:0000313" key="3">
    <source>
        <dbReference type="Proteomes" id="UP000183050"/>
    </source>
</evidence>
<accession>A0A154IS78</accession>
<name>A0A154IS78_RHILE</name>